<gene>
    <name evidence="2" type="ORF">SANT12839_099540</name>
</gene>
<evidence type="ECO:0000313" key="3">
    <source>
        <dbReference type="Proteomes" id="UP000299290"/>
    </source>
</evidence>
<feature type="region of interest" description="Disordered" evidence="1">
    <location>
        <begin position="41"/>
        <end position="89"/>
    </location>
</feature>
<evidence type="ECO:0000256" key="1">
    <source>
        <dbReference type="SAM" id="MobiDB-lite"/>
    </source>
</evidence>
<keyword evidence="3" id="KW-1185">Reference proteome</keyword>
<comment type="caution">
    <text evidence="2">The sequence shown here is derived from an EMBL/GenBank/DDBJ whole genome shotgun (WGS) entry which is preliminary data.</text>
</comment>
<reference evidence="2 3" key="1">
    <citation type="journal article" date="2020" name="Int. J. Syst. Evol. Microbiol.">
        <title>Reclassification of Streptomyces castelarensis and Streptomyces sporoclivatus as later heterotypic synonyms of Streptomyces antimycoticus.</title>
        <authorList>
            <person name="Komaki H."/>
            <person name="Tamura T."/>
        </authorList>
    </citation>
    <scope>NUCLEOTIDE SEQUENCE [LARGE SCALE GENOMIC DNA]</scope>
    <source>
        <strain evidence="2 3">NBRC 12839</strain>
    </source>
</reference>
<dbReference type="AlphaFoldDB" id="A0A4D4KKP7"/>
<sequence length="89" mass="9499">MDLVGRGDLEHSEDAQHIAAQVVGRSRLVRLALAGHQACPPVVRDRPAAGRRLPAVEGTGPPDPMLSPTTDNQLKDKGREEGCDDPARV</sequence>
<organism evidence="2 3">
    <name type="scientific">Streptomyces antimycoticus</name>
    <dbReference type="NCBI Taxonomy" id="68175"/>
    <lineage>
        <taxon>Bacteria</taxon>
        <taxon>Bacillati</taxon>
        <taxon>Actinomycetota</taxon>
        <taxon>Actinomycetes</taxon>
        <taxon>Kitasatosporales</taxon>
        <taxon>Streptomycetaceae</taxon>
        <taxon>Streptomyces</taxon>
        <taxon>Streptomyces violaceusniger group</taxon>
    </lineage>
</organism>
<proteinExistence type="predicted"/>
<accession>A0A4D4KKP7</accession>
<feature type="compositionally biased region" description="Basic and acidic residues" evidence="1">
    <location>
        <begin position="73"/>
        <end position="89"/>
    </location>
</feature>
<dbReference type="EMBL" id="BJHV01000002">
    <property type="protein sequence ID" value="GDY49072.1"/>
    <property type="molecule type" value="Genomic_DNA"/>
</dbReference>
<protein>
    <submittedName>
        <fullName evidence="2">Uncharacterized protein</fullName>
    </submittedName>
</protein>
<name>A0A4D4KKP7_9ACTN</name>
<dbReference type="Proteomes" id="UP000299290">
    <property type="component" value="Unassembled WGS sequence"/>
</dbReference>
<evidence type="ECO:0000313" key="2">
    <source>
        <dbReference type="EMBL" id="GDY49072.1"/>
    </source>
</evidence>